<proteinExistence type="predicted"/>
<reference evidence="2 3" key="1">
    <citation type="submission" date="2010-12" db="EMBL/GenBank/DDBJ databases">
        <title>Complete sequence of Desulfurispirillum indicum S5.</title>
        <authorList>
            <consortium name="US DOE Joint Genome Institute"/>
            <person name="Lucas S."/>
            <person name="Copeland A."/>
            <person name="Lapidus A."/>
            <person name="Cheng J.-F."/>
            <person name="Goodwin L."/>
            <person name="Pitluck S."/>
            <person name="Chertkov O."/>
            <person name="Held B."/>
            <person name="Detter J.C."/>
            <person name="Han C."/>
            <person name="Tapia R."/>
            <person name="Land M."/>
            <person name="Hauser L."/>
            <person name="Kyrpides N."/>
            <person name="Ivanova N."/>
            <person name="Mikhailova N."/>
            <person name="Haggblom M."/>
            <person name="Rauschenbach I."/>
            <person name="Bini E."/>
            <person name="Woyke T."/>
        </authorList>
    </citation>
    <scope>NUCLEOTIDE SEQUENCE [LARGE SCALE GENOMIC DNA]</scope>
    <source>
        <strain evidence="3">ATCC BAA-1389 / DSM 22839 / S5</strain>
    </source>
</reference>
<dbReference type="HOGENOM" id="CLU_1382167_0_0_0"/>
<dbReference type="KEGG" id="din:Selin_0675"/>
<gene>
    <name evidence="2" type="ordered locus">Selin_0675</name>
</gene>
<sequence length="197" mass="22443">MQKFPWILTLLTIMFLAATAHGGEMKPPPIEPIRIEDPALIEALERAQQENLRQNDGDASISSVQGYWSRSSSGTTVYTAKQQYFVGPLMPLTYVPPQAMVSHADYHYSSTLNDWDWYFEAYLAFQHYWDGLWYMIPLPAHQGTLQNLSVYDFMAGNGALFVYMVNALVEGAPLYNPPVVNNNSVTVYYTFWPENIN</sequence>
<evidence type="ECO:0000313" key="2">
    <source>
        <dbReference type="EMBL" id="ADU65420.1"/>
    </source>
</evidence>
<keyword evidence="1" id="KW-0732">Signal</keyword>
<accession>E6W1G4</accession>
<feature type="chain" id="PRO_5003213857" evidence="1">
    <location>
        <begin position="23"/>
        <end position="197"/>
    </location>
</feature>
<evidence type="ECO:0000256" key="1">
    <source>
        <dbReference type="SAM" id="SignalP"/>
    </source>
</evidence>
<evidence type="ECO:0000313" key="3">
    <source>
        <dbReference type="Proteomes" id="UP000002572"/>
    </source>
</evidence>
<organism evidence="2 3">
    <name type="scientific">Desulfurispirillum indicum (strain ATCC BAA-1389 / DSM 22839 / S5)</name>
    <dbReference type="NCBI Taxonomy" id="653733"/>
    <lineage>
        <taxon>Bacteria</taxon>
        <taxon>Pseudomonadati</taxon>
        <taxon>Chrysiogenota</taxon>
        <taxon>Chrysiogenia</taxon>
        <taxon>Chrysiogenales</taxon>
        <taxon>Chrysiogenaceae</taxon>
        <taxon>Desulfurispirillum</taxon>
    </lineage>
</organism>
<keyword evidence="3" id="KW-1185">Reference proteome</keyword>
<feature type="signal peptide" evidence="1">
    <location>
        <begin position="1"/>
        <end position="22"/>
    </location>
</feature>
<protein>
    <submittedName>
        <fullName evidence="2">Uncharacterized protein</fullName>
    </submittedName>
</protein>
<dbReference type="RefSeq" id="WP_013505308.1">
    <property type="nucleotide sequence ID" value="NC_014836.1"/>
</dbReference>
<dbReference type="AlphaFoldDB" id="E6W1G4"/>
<dbReference type="InParanoid" id="E6W1G4"/>
<dbReference type="Proteomes" id="UP000002572">
    <property type="component" value="Chromosome"/>
</dbReference>
<dbReference type="EMBL" id="CP002432">
    <property type="protein sequence ID" value="ADU65420.1"/>
    <property type="molecule type" value="Genomic_DNA"/>
</dbReference>
<name>E6W1G4_DESIS</name>